<organism evidence="1">
    <name type="scientific">Neisseria leonii</name>
    <dbReference type="NCBI Taxonomy" id="2995413"/>
    <lineage>
        <taxon>Bacteria</taxon>
        <taxon>Pseudomonadati</taxon>
        <taxon>Pseudomonadota</taxon>
        <taxon>Betaproteobacteria</taxon>
        <taxon>Neisseriales</taxon>
        <taxon>Neisseriaceae</taxon>
        <taxon>Neisseria</taxon>
    </lineage>
</organism>
<proteinExistence type="predicted"/>
<evidence type="ECO:0000313" key="3">
    <source>
        <dbReference type="Proteomes" id="UP001149607"/>
    </source>
</evidence>
<sequence length="199" mass="22187">MTTANFNTIAASLQASLKEFKESYLNWQAAKAAVKPAEDRFSRAAIEFFDSFIAVLTETESSEQLNDVMRLTDALPKPLSKKLLGAKCRADETISLRKLIVFSKAADSWLFRAEWREDAAARAAALKALDNPFIKAERSDKTPRDKHEAAAKILQKLIKQGILHQNEVDMLDSVIISIMRRMIEMRAVDGTDTAAEAAE</sequence>
<dbReference type="Proteomes" id="UP001149607">
    <property type="component" value="Chromosome"/>
</dbReference>
<name>A0A9X4E418_9NEIS</name>
<dbReference type="EMBL" id="CP146598">
    <property type="protein sequence ID" value="WWY03138.1"/>
    <property type="molecule type" value="Genomic_DNA"/>
</dbReference>
<protein>
    <submittedName>
        <fullName evidence="1">Uncharacterized protein</fullName>
    </submittedName>
</protein>
<reference evidence="1" key="1">
    <citation type="submission" date="2022-10" db="EMBL/GenBank/DDBJ databases">
        <authorList>
            <person name="Boutroux M."/>
        </authorList>
    </citation>
    <scope>NUCLEOTIDE SEQUENCE</scope>
    <source>
        <strain evidence="1">51.81</strain>
    </source>
</reference>
<keyword evidence="3" id="KW-1185">Reference proteome</keyword>
<evidence type="ECO:0000313" key="2">
    <source>
        <dbReference type="EMBL" id="WWY03138.1"/>
    </source>
</evidence>
<accession>A0A9X4E418</accession>
<dbReference type="RefSeq" id="WP_274585856.1">
    <property type="nucleotide sequence ID" value="NZ_CP146598.1"/>
</dbReference>
<reference evidence="2" key="2">
    <citation type="submission" date="2024-02" db="EMBL/GenBank/DDBJ databases">
        <title>Neisseria leonii sp. nov.</title>
        <authorList>
            <person name="Boutroux M."/>
            <person name="Favre-Rochex S."/>
            <person name="Gorgette O."/>
            <person name="Touak G."/>
            <person name="Muhle E."/>
            <person name="Chesneau O."/>
            <person name="Clermont D."/>
            <person name="Rahi P."/>
        </authorList>
    </citation>
    <scope>NUCLEOTIDE SEQUENCE</scope>
    <source>
        <strain evidence="2">51.81</strain>
    </source>
</reference>
<dbReference type="EMBL" id="JAPQFL010000023">
    <property type="protein sequence ID" value="MDD9328814.1"/>
    <property type="molecule type" value="Genomic_DNA"/>
</dbReference>
<gene>
    <name evidence="1" type="ORF">ORY91_000773</name>
    <name evidence="2" type="ORF">V9W64_10730</name>
</gene>
<evidence type="ECO:0000313" key="1">
    <source>
        <dbReference type="EMBL" id="MDD9328814.1"/>
    </source>
</evidence>
<dbReference type="AlphaFoldDB" id="A0A9X4E418"/>